<dbReference type="Proteomes" id="UP001459277">
    <property type="component" value="Unassembled WGS sequence"/>
</dbReference>
<organism evidence="2 3">
    <name type="scientific">Lithocarpus litseifolius</name>
    <dbReference type="NCBI Taxonomy" id="425828"/>
    <lineage>
        <taxon>Eukaryota</taxon>
        <taxon>Viridiplantae</taxon>
        <taxon>Streptophyta</taxon>
        <taxon>Embryophyta</taxon>
        <taxon>Tracheophyta</taxon>
        <taxon>Spermatophyta</taxon>
        <taxon>Magnoliopsida</taxon>
        <taxon>eudicotyledons</taxon>
        <taxon>Gunneridae</taxon>
        <taxon>Pentapetalae</taxon>
        <taxon>rosids</taxon>
        <taxon>fabids</taxon>
        <taxon>Fagales</taxon>
        <taxon>Fagaceae</taxon>
        <taxon>Lithocarpus</taxon>
    </lineage>
</organism>
<dbReference type="PANTHER" id="PTHR46371">
    <property type="entry name" value="OS04G0464100 PROTEIN"/>
    <property type="match status" value="1"/>
</dbReference>
<feature type="region of interest" description="Disordered" evidence="1">
    <location>
        <begin position="80"/>
        <end position="107"/>
    </location>
</feature>
<dbReference type="InterPro" id="IPR044296">
    <property type="entry name" value="HIPP46"/>
</dbReference>
<proteinExistence type="predicted"/>
<name>A0AAW2DF42_9ROSI</name>
<reference evidence="2 3" key="1">
    <citation type="submission" date="2024-01" db="EMBL/GenBank/DDBJ databases">
        <title>A telomere-to-telomere, gap-free genome of sweet tea (Lithocarpus litseifolius).</title>
        <authorList>
            <person name="Zhou J."/>
        </authorList>
    </citation>
    <scope>NUCLEOTIDE SEQUENCE [LARGE SCALE GENOMIC DNA]</scope>
    <source>
        <strain evidence="2">Zhou-2022a</strain>
        <tissue evidence="2">Leaf</tissue>
    </source>
</reference>
<dbReference type="Gene3D" id="3.30.70.100">
    <property type="match status" value="1"/>
</dbReference>
<dbReference type="EMBL" id="JAZDWU010000003">
    <property type="protein sequence ID" value="KAL0008734.1"/>
    <property type="molecule type" value="Genomic_DNA"/>
</dbReference>
<protein>
    <submittedName>
        <fullName evidence="2">Uncharacterized protein</fullName>
    </submittedName>
</protein>
<accession>A0AAW2DF42</accession>
<evidence type="ECO:0000256" key="1">
    <source>
        <dbReference type="SAM" id="MobiDB-lite"/>
    </source>
</evidence>
<sequence length="123" mass="13886">MKQTAVIQVSMDGQRNFFCITEGEKVRRKAMKIAVGLSGVESLALKGQNRDQIEVKGDNIDTVKLATLLRKKVGHASIVSVAEDKKEEKKEKKEDEKKDEPKIQWPHGPPYAFYEIIDPCSIM</sequence>
<keyword evidence="3" id="KW-1185">Reference proteome</keyword>
<evidence type="ECO:0000313" key="3">
    <source>
        <dbReference type="Proteomes" id="UP001459277"/>
    </source>
</evidence>
<gene>
    <name evidence="2" type="ORF">SO802_010236</name>
</gene>
<dbReference type="AlphaFoldDB" id="A0AAW2DF42"/>
<feature type="compositionally biased region" description="Basic and acidic residues" evidence="1">
    <location>
        <begin position="82"/>
        <end position="102"/>
    </location>
</feature>
<evidence type="ECO:0000313" key="2">
    <source>
        <dbReference type="EMBL" id="KAL0008734.1"/>
    </source>
</evidence>
<comment type="caution">
    <text evidence="2">The sequence shown here is derived from an EMBL/GenBank/DDBJ whole genome shotgun (WGS) entry which is preliminary data.</text>
</comment>